<keyword evidence="4" id="KW-1185">Reference proteome</keyword>
<gene>
    <name evidence="3" type="ORF">EI168_04550</name>
</gene>
<comment type="similarity">
    <text evidence="1">Belongs to the UPF0065 (bug) family.</text>
</comment>
<organism evidence="3 4">
    <name type="scientific">Halomonas casei</name>
    <dbReference type="NCBI Taxonomy" id="2742613"/>
    <lineage>
        <taxon>Bacteria</taxon>
        <taxon>Pseudomonadati</taxon>
        <taxon>Pseudomonadota</taxon>
        <taxon>Gammaproteobacteria</taxon>
        <taxon>Oceanospirillales</taxon>
        <taxon>Halomonadaceae</taxon>
        <taxon>Halomonas</taxon>
    </lineage>
</organism>
<reference evidence="3 4" key="1">
    <citation type="submission" date="2020-07" db="EMBL/GenBank/DDBJ databases">
        <title>Halophilic bacteria isolated from french cheeses.</title>
        <authorList>
            <person name="Kothe C.I."/>
            <person name="Farah-Kraiem B."/>
            <person name="Renault P."/>
            <person name="Dridi B."/>
        </authorList>
    </citation>
    <scope>NUCLEOTIDE SEQUENCE [LARGE SCALE GENOMIC DNA]</scope>
    <source>
        <strain evidence="3 4">FME1</strain>
    </source>
</reference>
<name>A0ABR9F2B0_9GAMM</name>
<keyword evidence="2" id="KW-0732">Signal</keyword>
<dbReference type="CDD" id="cd07012">
    <property type="entry name" value="PBP2_Bug_TTT"/>
    <property type="match status" value="1"/>
</dbReference>
<proteinExistence type="inferred from homology"/>
<sequence length="324" mass="33924">MKITSSPLVLGAGFLAIALSAGAAQADYPEKPIQLIVPWSAGGGTDAVARQLASGLQKELGQQVNVVNRTGGAGVIGHTAITMSKPDGYTLGLPTAEITTYRHIGTSAISYEDLTPIALVNFDSAAFSVNADSGWDSLEAALDDIKANPNQYTVSGSAPGAAYHLAFAGLLNQQGIDPNSVALVPSEGAAPGLQELAAGGVDFVFSSLPESESMRQADRIDTLAVFSDERLSAFPDILTAAEQTGQPWTAGTWRGLAGPKGLPEDIVATLAEAAQKVYESDDFQSFMQQRGFGTEWRGPEEFLQFMTESDANNAEIIETLGLAQ</sequence>
<protein>
    <submittedName>
        <fullName evidence="3">Tripartite tricarboxylate transporter substrate binding protein</fullName>
    </submittedName>
</protein>
<evidence type="ECO:0000256" key="2">
    <source>
        <dbReference type="SAM" id="SignalP"/>
    </source>
</evidence>
<accession>A0ABR9F2B0</accession>
<dbReference type="RefSeq" id="WP_192535950.1">
    <property type="nucleotide sequence ID" value="NZ_RRZD01000003.1"/>
</dbReference>
<comment type="caution">
    <text evidence="3">The sequence shown here is derived from an EMBL/GenBank/DDBJ whole genome shotgun (WGS) entry which is preliminary data.</text>
</comment>
<dbReference type="PANTHER" id="PTHR42928">
    <property type="entry name" value="TRICARBOXYLATE-BINDING PROTEIN"/>
    <property type="match status" value="1"/>
</dbReference>
<evidence type="ECO:0000313" key="3">
    <source>
        <dbReference type="EMBL" id="MBE0399380.1"/>
    </source>
</evidence>
<dbReference type="Gene3D" id="3.40.190.10">
    <property type="entry name" value="Periplasmic binding protein-like II"/>
    <property type="match status" value="1"/>
</dbReference>
<dbReference type="EMBL" id="RRZD01000003">
    <property type="protein sequence ID" value="MBE0399380.1"/>
    <property type="molecule type" value="Genomic_DNA"/>
</dbReference>
<dbReference type="InterPro" id="IPR042100">
    <property type="entry name" value="Bug_dom1"/>
</dbReference>
<dbReference type="SUPFAM" id="SSF53850">
    <property type="entry name" value="Periplasmic binding protein-like II"/>
    <property type="match status" value="1"/>
</dbReference>
<feature type="signal peptide" evidence="2">
    <location>
        <begin position="1"/>
        <end position="26"/>
    </location>
</feature>
<evidence type="ECO:0000313" key="4">
    <source>
        <dbReference type="Proteomes" id="UP001645039"/>
    </source>
</evidence>
<dbReference type="Proteomes" id="UP001645039">
    <property type="component" value="Unassembled WGS sequence"/>
</dbReference>
<dbReference type="PIRSF" id="PIRSF017082">
    <property type="entry name" value="YflP"/>
    <property type="match status" value="1"/>
</dbReference>
<feature type="chain" id="PRO_5045125620" evidence="2">
    <location>
        <begin position="27"/>
        <end position="324"/>
    </location>
</feature>
<dbReference type="PANTHER" id="PTHR42928:SF5">
    <property type="entry name" value="BLR1237 PROTEIN"/>
    <property type="match status" value="1"/>
</dbReference>
<dbReference type="InterPro" id="IPR005064">
    <property type="entry name" value="BUG"/>
</dbReference>
<dbReference type="Gene3D" id="3.40.190.150">
    <property type="entry name" value="Bordetella uptake gene, domain 1"/>
    <property type="match status" value="1"/>
</dbReference>
<evidence type="ECO:0000256" key="1">
    <source>
        <dbReference type="ARBA" id="ARBA00006987"/>
    </source>
</evidence>
<dbReference type="Pfam" id="PF03401">
    <property type="entry name" value="TctC"/>
    <property type="match status" value="1"/>
</dbReference>